<evidence type="ECO:0000256" key="1">
    <source>
        <dbReference type="ARBA" id="ARBA00004202"/>
    </source>
</evidence>
<accession>A0AAV1IG97</accession>
<comment type="subcellular location">
    <subcellularLocation>
        <location evidence="1">Cell membrane</location>
        <topology evidence="1">Peripheral membrane protein</topology>
    </subcellularLocation>
    <subcellularLocation>
        <location evidence="2">Golgi apparatus membrane</location>
        <topology evidence="2">Peripheral membrane protein</topology>
    </subcellularLocation>
</comment>
<evidence type="ECO:0000259" key="5">
    <source>
        <dbReference type="PROSITE" id="PS50191"/>
    </source>
</evidence>
<dbReference type="EMBL" id="CAUYUE010000012">
    <property type="protein sequence ID" value="CAK0785485.1"/>
    <property type="molecule type" value="Genomic_DNA"/>
</dbReference>
<proteinExistence type="inferred from homology"/>
<reference evidence="6 7" key="1">
    <citation type="submission" date="2023-10" db="EMBL/GenBank/DDBJ databases">
        <authorList>
            <person name="Maclean D."/>
            <person name="Macfadyen A."/>
        </authorList>
    </citation>
    <scope>NUCLEOTIDE SEQUENCE [LARGE SCALE GENOMIC DNA]</scope>
</reference>
<dbReference type="InterPro" id="IPR001251">
    <property type="entry name" value="CRAL-TRIO_dom"/>
</dbReference>
<evidence type="ECO:0000256" key="2">
    <source>
        <dbReference type="ARBA" id="ARBA00004395"/>
    </source>
</evidence>
<evidence type="ECO:0000313" key="6">
    <source>
        <dbReference type="EMBL" id="CAK0785485.1"/>
    </source>
</evidence>
<dbReference type="GO" id="GO:0000139">
    <property type="term" value="C:Golgi membrane"/>
    <property type="evidence" value="ECO:0007669"/>
    <property type="project" value="UniProtKB-SubCell"/>
</dbReference>
<dbReference type="Proteomes" id="UP001314263">
    <property type="component" value="Unassembled WGS sequence"/>
</dbReference>
<dbReference type="PANTHER" id="PTHR45657:SF1">
    <property type="entry name" value="CRAL-TRIO DOMAIN-CONTAINING PROTEIN YKL091C-RELATED"/>
    <property type="match status" value="1"/>
</dbReference>
<dbReference type="InterPro" id="IPR036865">
    <property type="entry name" value="CRAL-TRIO_dom_sf"/>
</dbReference>
<evidence type="ECO:0000256" key="3">
    <source>
        <dbReference type="ARBA" id="ARBA00038020"/>
    </source>
</evidence>
<dbReference type="InterPro" id="IPR051026">
    <property type="entry name" value="PI/PC_transfer"/>
</dbReference>
<gene>
    <name evidence="6" type="ORF">CVIRNUC_008694</name>
</gene>
<name>A0AAV1IG97_9CHLO</name>
<evidence type="ECO:0000313" key="7">
    <source>
        <dbReference type="Proteomes" id="UP001314263"/>
    </source>
</evidence>
<feature type="region of interest" description="Disordered" evidence="4">
    <location>
        <begin position="226"/>
        <end position="251"/>
    </location>
</feature>
<dbReference type="CDD" id="cd00170">
    <property type="entry name" value="SEC14"/>
    <property type="match status" value="1"/>
</dbReference>
<protein>
    <recommendedName>
        <fullName evidence="5">CRAL-TRIO domain-containing protein</fullName>
    </recommendedName>
</protein>
<dbReference type="Gene3D" id="3.40.525.10">
    <property type="entry name" value="CRAL-TRIO lipid binding domain"/>
    <property type="match status" value="1"/>
</dbReference>
<dbReference type="SUPFAM" id="SSF52087">
    <property type="entry name" value="CRAL/TRIO domain"/>
    <property type="match status" value="1"/>
</dbReference>
<keyword evidence="7" id="KW-1185">Reference proteome</keyword>
<organism evidence="6 7">
    <name type="scientific">Coccomyxa viridis</name>
    <dbReference type="NCBI Taxonomy" id="1274662"/>
    <lineage>
        <taxon>Eukaryota</taxon>
        <taxon>Viridiplantae</taxon>
        <taxon>Chlorophyta</taxon>
        <taxon>core chlorophytes</taxon>
        <taxon>Trebouxiophyceae</taxon>
        <taxon>Trebouxiophyceae incertae sedis</taxon>
        <taxon>Coccomyxaceae</taxon>
        <taxon>Coccomyxa</taxon>
    </lineage>
</organism>
<evidence type="ECO:0000256" key="4">
    <source>
        <dbReference type="SAM" id="MobiDB-lite"/>
    </source>
</evidence>
<feature type="compositionally biased region" description="Low complexity" evidence="4">
    <location>
        <begin position="230"/>
        <end position="251"/>
    </location>
</feature>
<sequence length="251" mass="28052">MHAHRAEVWLAMQEWREVKLGGKDMLKQAQPHFEIFKALFTHGVLGISRAGRPIWVMRLGEVKRGLKAYKATGATNDDFQRHVMFVQDYMYEVLDRDTVPGGRSIWIIDMKGVGLTDLGSEAMEIIKGLAGIVAAHYPERLYRNFIVNAPGFFSLIWRVAEPMLSPTTRRKIRLLHNKQDMVKSLSEEMDEEIIPVAYGGQNAQPLYEGKHEVQLRELVRALSGHPESLGASTNGSASHSSTASIVSANGV</sequence>
<comment type="similarity">
    <text evidence="3">Belongs to the SFH family.</text>
</comment>
<dbReference type="SMART" id="SM00516">
    <property type="entry name" value="SEC14"/>
    <property type="match status" value="1"/>
</dbReference>
<dbReference type="GO" id="GO:0005886">
    <property type="term" value="C:plasma membrane"/>
    <property type="evidence" value="ECO:0007669"/>
    <property type="project" value="UniProtKB-SubCell"/>
</dbReference>
<comment type="caution">
    <text evidence="6">The sequence shown here is derived from an EMBL/GenBank/DDBJ whole genome shotgun (WGS) entry which is preliminary data.</text>
</comment>
<dbReference type="PROSITE" id="PS50191">
    <property type="entry name" value="CRAL_TRIO"/>
    <property type="match status" value="1"/>
</dbReference>
<dbReference type="PANTHER" id="PTHR45657">
    <property type="entry name" value="CRAL-TRIO DOMAIN-CONTAINING PROTEIN YKL091C-RELATED"/>
    <property type="match status" value="1"/>
</dbReference>
<feature type="domain" description="CRAL-TRIO" evidence="5">
    <location>
        <begin position="32"/>
        <end position="206"/>
    </location>
</feature>
<dbReference type="AlphaFoldDB" id="A0AAV1IG97"/>
<dbReference type="Pfam" id="PF00650">
    <property type="entry name" value="CRAL_TRIO"/>
    <property type="match status" value="1"/>
</dbReference>